<accession>A0A2I7SIX4</accession>
<dbReference type="InterPro" id="IPR050179">
    <property type="entry name" value="Trans_hexapeptide_repeat"/>
</dbReference>
<dbReference type="PANTHER" id="PTHR43300:SF11">
    <property type="entry name" value="ACETYLTRANSFERASE RV3034C-RELATED"/>
    <property type="match status" value="1"/>
</dbReference>
<evidence type="ECO:0000256" key="4">
    <source>
        <dbReference type="ARBA" id="ARBA00023315"/>
    </source>
</evidence>
<sequence length="224" mass="24821">MFKSIYLYIKSVISRNLNPIISIIKYPHVNLINGVTLKNCKISKDVKIYGKSQISDTEIDSYTYIGGGSEIMNAKIGKFCSIAPKVKMGLGIHPTNYISTYPGFYSKKASGVTKIHEISKIDEHSLVTIKNDVWIGYGVTVLDGVTIGNGAIIAAGALVTNNIDDYAVVGGVPAKVIKKRFTEKEINMLLKLKWWNKDIKVIKNEASLFLTPKEFFKAIDNDNI</sequence>
<dbReference type="RefSeq" id="WP_102995837.1">
    <property type="nucleotide sequence ID" value="NZ_CP025938.1"/>
</dbReference>
<organism evidence="5 6">
    <name type="scientific">Pseudotamlana carrageenivorans</name>
    <dbReference type="NCBI Taxonomy" id="2069432"/>
    <lineage>
        <taxon>Bacteria</taxon>
        <taxon>Pseudomonadati</taxon>
        <taxon>Bacteroidota</taxon>
        <taxon>Flavobacteriia</taxon>
        <taxon>Flavobacteriales</taxon>
        <taxon>Flavobacteriaceae</taxon>
        <taxon>Pseudotamlana</taxon>
    </lineage>
</organism>
<dbReference type="Gene3D" id="2.160.10.10">
    <property type="entry name" value="Hexapeptide repeat proteins"/>
    <property type="match status" value="1"/>
</dbReference>
<gene>
    <name evidence="5" type="ORF">C1A40_10355</name>
</gene>
<evidence type="ECO:0000313" key="5">
    <source>
        <dbReference type="EMBL" id="AUS05837.1"/>
    </source>
</evidence>
<dbReference type="GO" id="GO:0016746">
    <property type="term" value="F:acyltransferase activity"/>
    <property type="evidence" value="ECO:0007669"/>
    <property type="project" value="UniProtKB-KW"/>
</dbReference>
<protein>
    <recommendedName>
        <fullName evidence="7">Acetyltransferase</fullName>
    </recommendedName>
</protein>
<dbReference type="AlphaFoldDB" id="A0A2I7SIX4"/>
<keyword evidence="6" id="KW-1185">Reference proteome</keyword>
<dbReference type="EMBL" id="CP025938">
    <property type="protein sequence ID" value="AUS05837.1"/>
    <property type="molecule type" value="Genomic_DNA"/>
</dbReference>
<keyword evidence="3" id="KW-0677">Repeat</keyword>
<keyword evidence="4" id="KW-0012">Acyltransferase</keyword>
<dbReference type="InterPro" id="IPR011004">
    <property type="entry name" value="Trimer_LpxA-like_sf"/>
</dbReference>
<evidence type="ECO:0000256" key="1">
    <source>
        <dbReference type="ARBA" id="ARBA00007274"/>
    </source>
</evidence>
<comment type="similarity">
    <text evidence="1">Belongs to the transferase hexapeptide repeat family.</text>
</comment>
<dbReference type="Proteomes" id="UP000236592">
    <property type="component" value="Chromosome"/>
</dbReference>
<keyword evidence="2" id="KW-0808">Transferase</keyword>
<proteinExistence type="inferred from homology"/>
<dbReference type="PANTHER" id="PTHR43300">
    <property type="entry name" value="ACETYLTRANSFERASE"/>
    <property type="match status" value="1"/>
</dbReference>
<evidence type="ECO:0008006" key="7">
    <source>
        <dbReference type="Google" id="ProtNLM"/>
    </source>
</evidence>
<evidence type="ECO:0000256" key="3">
    <source>
        <dbReference type="ARBA" id="ARBA00022737"/>
    </source>
</evidence>
<dbReference type="SUPFAM" id="SSF51161">
    <property type="entry name" value="Trimeric LpxA-like enzymes"/>
    <property type="match status" value="1"/>
</dbReference>
<dbReference type="PROSITE" id="PS00101">
    <property type="entry name" value="HEXAPEP_TRANSFERASES"/>
    <property type="match status" value="1"/>
</dbReference>
<dbReference type="InterPro" id="IPR001451">
    <property type="entry name" value="Hexapep"/>
</dbReference>
<evidence type="ECO:0000256" key="2">
    <source>
        <dbReference type="ARBA" id="ARBA00022679"/>
    </source>
</evidence>
<dbReference type="Pfam" id="PF00132">
    <property type="entry name" value="Hexapep"/>
    <property type="match status" value="1"/>
</dbReference>
<dbReference type="OrthoDB" id="9814490at2"/>
<dbReference type="InterPro" id="IPR018357">
    <property type="entry name" value="Hexapep_transf_CS"/>
</dbReference>
<evidence type="ECO:0000313" key="6">
    <source>
        <dbReference type="Proteomes" id="UP000236592"/>
    </source>
</evidence>
<dbReference type="CDD" id="cd03349">
    <property type="entry name" value="LbH_XAT"/>
    <property type="match status" value="1"/>
</dbReference>
<dbReference type="KEGG" id="taj:C1A40_10355"/>
<name>A0A2I7SIX4_9FLAO</name>
<reference evidence="6" key="1">
    <citation type="submission" date="2018-01" db="EMBL/GenBank/DDBJ databases">
        <title>Complete genome of Tamlana sp. UJ94.</title>
        <authorList>
            <person name="Jung J."/>
            <person name="Chung D."/>
            <person name="Bae S.S."/>
            <person name="Baek K."/>
        </authorList>
    </citation>
    <scope>NUCLEOTIDE SEQUENCE [LARGE SCALE GENOMIC DNA]</scope>
    <source>
        <strain evidence="6">UJ94</strain>
    </source>
</reference>